<keyword evidence="5" id="KW-1185">Reference proteome</keyword>
<protein>
    <submittedName>
        <fullName evidence="4">Uncharacterized protein</fullName>
    </submittedName>
</protein>
<evidence type="ECO:0000256" key="3">
    <source>
        <dbReference type="SAM" id="SignalP"/>
    </source>
</evidence>
<dbReference type="EMBL" id="FJUW01000061">
    <property type="protein sequence ID" value="CZT11301.1"/>
    <property type="molecule type" value="Genomic_DNA"/>
</dbReference>
<keyword evidence="3" id="KW-0732">Signal</keyword>
<feature type="chain" id="PRO_5009447201" evidence="3">
    <location>
        <begin position="18"/>
        <end position="309"/>
    </location>
</feature>
<feature type="signal peptide" evidence="3">
    <location>
        <begin position="1"/>
        <end position="17"/>
    </location>
</feature>
<keyword evidence="2" id="KW-0472">Membrane</keyword>
<sequence length="309" mass="32930">MNLLLLTTLLLTSVVHAADVGTYSYTTSPTFTATQISQFNSSANSSSSYKVDSIIYDSPFNLTSLHPIYTLTLAISEPPIQDTQTRSLIFATPPTGKEMGIKNGTDILSWDTCAIIFRRVTDAATKRGENEDGGCNPTLGKECIDAIFAHVQEKTTPQEPFQGCGRLVTEIPLECSDAIAGSISDVLTVDLNPRSGNNAAASLPLLHTASETHALSNTSYFDEFSHRIWPVLMYQSAASTGEQGVKSAATKTMRCLRDKEATRSTTTTTSSTPKPTSTNKSGAGFALRVPAGGWAVVLGFLVGGLAMAF</sequence>
<evidence type="ECO:0000313" key="4">
    <source>
        <dbReference type="EMBL" id="CZT11301.1"/>
    </source>
</evidence>
<feature type="region of interest" description="Disordered" evidence="1">
    <location>
        <begin position="257"/>
        <end position="281"/>
    </location>
</feature>
<reference evidence="5" key="1">
    <citation type="submission" date="2016-03" db="EMBL/GenBank/DDBJ databases">
        <authorList>
            <person name="Ploux O."/>
        </authorList>
    </citation>
    <scope>NUCLEOTIDE SEQUENCE [LARGE SCALE GENOMIC DNA]</scope>
    <source>
        <strain evidence="5">UK7</strain>
    </source>
</reference>
<keyword evidence="2" id="KW-1133">Transmembrane helix</keyword>
<evidence type="ECO:0000313" key="5">
    <source>
        <dbReference type="Proteomes" id="UP000178129"/>
    </source>
</evidence>
<dbReference type="Proteomes" id="UP000178129">
    <property type="component" value="Unassembled WGS sequence"/>
</dbReference>
<dbReference type="STRING" id="914237.A0A1E1LLD7"/>
<name>A0A1E1LLD7_9HELO</name>
<evidence type="ECO:0000256" key="2">
    <source>
        <dbReference type="SAM" id="Phobius"/>
    </source>
</evidence>
<comment type="caution">
    <text evidence="4">The sequence shown here is derived from an EMBL/GenBank/DDBJ whole genome shotgun (WGS) entry which is preliminary data.</text>
</comment>
<accession>A0A1E1LLD7</accession>
<feature type="compositionally biased region" description="Low complexity" evidence="1">
    <location>
        <begin position="263"/>
        <end position="281"/>
    </location>
</feature>
<feature type="transmembrane region" description="Helical" evidence="2">
    <location>
        <begin position="285"/>
        <end position="308"/>
    </location>
</feature>
<dbReference type="InParanoid" id="A0A1E1LLD7"/>
<keyword evidence="2" id="KW-0812">Transmembrane</keyword>
<gene>
    <name evidence="4" type="ORF">RCO7_09969</name>
</gene>
<proteinExistence type="predicted"/>
<organism evidence="4 5">
    <name type="scientific">Rhynchosporium graminicola</name>
    <dbReference type="NCBI Taxonomy" id="2792576"/>
    <lineage>
        <taxon>Eukaryota</taxon>
        <taxon>Fungi</taxon>
        <taxon>Dikarya</taxon>
        <taxon>Ascomycota</taxon>
        <taxon>Pezizomycotina</taxon>
        <taxon>Leotiomycetes</taxon>
        <taxon>Helotiales</taxon>
        <taxon>Ploettnerulaceae</taxon>
        <taxon>Rhynchosporium</taxon>
    </lineage>
</organism>
<dbReference type="AlphaFoldDB" id="A0A1E1LLD7"/>
<evidence type="ECO:0000256" key="1">
    <source>
        <dbReference type="SAM" id="MobiDB-lite"/>
    </source>
</evidence>